<dbReference type="AlphaFoldDB" id="A0A2U2NCA8"/>
<evidence type="ECO:0000313" key="2">
    <source>
        <dbReference type="Proteomes" id="UP000245876"/>
    </source>
</evidence>
<name>A0A2U2NCA8_9BIFI</name>
<evidence type="ECO:0000313" key="1">
    <source>
        <dbReference type="EMBL" id="PWG66727.1"/>
    </source>
</evidence>
<dbReference type="Proteomes" id="UP000245876">
    <property type="component" value="Unassembled WGS sequence"/>
</dbReference>
<sequence>MLTTDELLEVLGDDTDTLTTREVTFTCGHTRICEDISACQKDYLERHELCLACKRIRDEKIIDDLSKLYGDGVRKAWEKHLPAYYED</sequence>
<organism evidence="1 2">
    <name type="scientific">Bifidobacterium callitrichidarum</name>
    <dbReference type="NCBI Taxonomy" id="2052941"/>
    <lineage>
        <taxon>Bacteria</taxon>
        <taxon>Bacillati</taxon>
        <taxon>Actinomycetota</taxon>
        <taxon>Actinomycetes</taxon>
        <taxon>Bifidobacteriales</taxon>
        <taxon>Bifidobacteriaceae</taxon>
        <taxon>Bifidobacterium</taxon>
    </lineage>
</organism>
<dbReference type="EMBL" id="QFFM01000003">
    <property type="protein sequence ID" value="PWG66727.1"/>
    <property type="molecule type" value="Genomic_DNA"/>
</dbReference>
<keyword evidence="2" id="KW-1185">Reference proteome</keyword>
<dbReference type="RefSeq" id="WP_109056296.1">
    <property type="nucleotide sequence ID" value="NZ_QFFM01000003.1"/>
</dbReference>
<protein>
    <submittedName>
        <fullName evidence="1">Uncharacterized protein</fullName>
    </submittedName>
</protein>
<reference evidence="1 2" key="1">
    <citation type="journal article" date="2018" name="Int. J. Syst. Evol. Microbiol.">
        <title>Bifidobacterium callitrichidarum sp. nov. from the faeces of the emperor tamarin (Saguinus imperator).</title>
        <authorList>
            <person name="Modesto M."/>
            <person name="Michelini S."/>
            <person name="Sansosti M.C."/>
            <person name="De Filippo C."/>
            <person name="Cavalieri D."/>
            <person name="Qvirist L."/>
            <person name="Andlid T."/>
            <person name="Spiezio C."/>
            <person name="Sandri C."/>
            <person name="Pascarelli S."/>
            <person name="Sgorbati B."/>
            <person name="Mattarelli P."/>
        </authorList>
    </citation>
    <scope>NUCLEOTIDE SEQUENCE [LARGE SCALE GENOMIC DNA]</scope>
    <source>
        <strain evidence="1 2">TRI 5</strain>
    </source>
</reference>
<comment type="caution">
    <text evidence="1">The sequence shown here is derived from an EMBL/GenBank/DDBJ whole genome shotgun (WGS) entry which is preliminary data.</text>
</comment>
<accession>A0A2U2NCA8</accession>
<proteinExistence type="predicted"/>
<gene>
    <name evidence="1" type="ORF">DF196_02155</name>
</gene>